<organism evidence="2 3">
    <name type="scientific">Mytilus coruscus</name>
    <name type="common">Sea mussel</name>
    <dbReference type="NCBI Taxonomy" id="42192"/>
    <lineage>
        <taxon>Eukaryota</taxon>
        <taxon>Metazoa</taxon>
        <taxon>Spiralia</taxon>
        <taxon>Lophotrochozoa</taxon>
        <taxon>Mollusca</taxon>
        <taxon>Bivalvia</taxon>
        <taxon>Autobranchia</taxon>
        <taxon>Pteriomorphia</taxon>
        <taxon>Mytilida</taxon>
        <taxon>Mytiloidea</taxon>
        <taxon>Mytilidae</taxon>
        <taxon>Mytilinae</taxon>
        <taxon>Mytilus</taxon>
    </lineage>
</organism>
<dbReference type="PANTHER" id="PTHR46534:SF1">
    <property type="entry name" value="IGGFC-BINDING PROTEIN N-TERMINAL DOMAIN-CONTAINING PROTEIN"/>
    <property type="match status" value="1"/>
</dbReference>
<dbReference type="OrthoDB" id="6236007at2759"/>
<accession>A0A6J8B5R4</accession>
<evidence type="ECO:0000313" key="3">
    <source>
        <dbReference type="Proteomes" id="UP000507470"/>
    </source>
</evidence>
<protein>
    <recommendedName>
        <fullName evidence="1">IgGFc-binding protein N-terminal domain-containing protein</fullName>
    </recommendedName>
</protein>
<evidence type="ECO:0000259" key="1">
    <source>
        <dbReference type="Pfam" id="PF17517"/>
    </source>
</evidence>
<sequence length="338" mass="38178">MNNVISQGNNIQLLSFDEIDHDRNGCNQKLKVAGLSSENHVKDYKGKLFYTMFPIQVNSYWYNVQFIITADKQTNVEINSECAEINRTVVITTGVAYIDIPSLVINSETGRTYTTVLISDDQVITVVGYIGKFYCSNDCDSSSFIVLPFTAFGKEYSLILQPNNMENCGIMATATNATNVIESTSERSITVGSATIQPGQNMNVVLDYLEGFHIQTHSNLTSTKIYANKPIVVISGNKYTSLKESNIFYPYRSYYSDIVYESLIHVDKWARHFIIPLIHKASSFRIRVISRYTNTTITIRDNASWSTAERGDQIEITLSQKSYFVSASNPILVYINRR</sequence>
<gene>
    <name evidence="2" type="ORF">MCOR_15305</name>
</gene>
<dbReference type="InterPro" id="IPR035234">
    <property type="entry name" value="IgGFc-bd_N"/>
</dbReference>
<dbReference type="Pfam" id="PF17517">
    <property type="entry name" value="IgGFc_binding"/>
    <property type="match status" value="1"/>
</dbReference>
<dbReference type="Proteomes" id="UP000507470">
    <property type="component" value="Unassembled WGS sequence"/>
</dbReference>
<proteinExistence type="predicted"/>
<evidence type="ECO:0000313" key="2">
    <source>
        <dbReference type="EMBL" id="CAC5379215.1"/>
    </source>
</evidence>
<dbReference type="PANTHER" id="PTHR46534">
    <property type="entry name" value="IGGFC_BINDING DOMAIN-CONTAINING PROTEIN"/>
    <property type="match status" value="1"/>
</dbReference>
<feature type="domain" description="IgGFc-binding protein N-terminal" evidence="1">
    <location>
        <begin position="143"/>
        <end position="334"/>
    </location>
</feature>
<dbReference type="AlphaFoldDB" id="A0A6J8B5R4"/>
<name>A0A6J8B5R4_MYTCO</name>
<keyword evidence="3" id="KW-1185">Reference proteome</keyword>
<reference evidence="2 3" key="1">
    <citation type="submission" date="2020-06" db="EMBL/GenBank/DDBJ databases">
        <authorList>
            <person name="Li R."/>
            <person name="Bekaert M."/>
        </authorList>
    </citation>
    <scope>NUCLEOTIDE SEQUENCE [LARGE SCALE GENOMIC DNA]</scope>
    <source>
        <strain evidence="3">wild</strain>
    </source>
</reference>
<dbReference type="EMBL" id="CACVKT020002653">
    <property type="protein sequence ID" value="CAC5379215.1"/>
    <property type="molecule type" value="Genomic_DNA"/>
</dbReference>